<feature type="region of interest" description="Disordered" evidence="13">
    <location>
        <begin position="1"/>
        <end position="42"/>
    </location>
</feature>
<accession>A0A830HY63</accession>
<organism evidence="15 16">
    <name type="scientific">Pycnococcus provasolii</name>
    <dbReference type="NCBI Taxonomy" id="41880"/>
    <lineage>
        <taxon>Eukaryota</taxon>
        <taxon>Viridiplantae</taxon>
        <taxon>Chlorophyta</taxon>
        <taxon>Pseudoscourfieldiophyceae</taxon>
        <taxon>Pseudoscourfieldiales</taxon>
        <taxon>Pycnococcaceae</taxon>
        <taxon>Pycnococcus</taxon>
    </lineage>
</organism>
<evidence type="ECO:0000256" key="7">
    <source>
        <dbReference type="ARBA" id="ARBA00022771"/>
    </source>
</evidence>
<dbReference type="GO" id="GO:0106050">
    <property type="term" value="F:tRNA 2'-O-methyltransferase activity"/>
    <property type="evidence" value="ECO:0007669"/>
    <property type="project" value="UniProtKB-UniRule"/>
</dbReference>
<evidence type="ECO:0000256" key="2">
    <source>
        <dbReference type="ARBA" id="ARBA00022603"/>
    </source>
</evidence>
<gene>
    <name evidence="15" type="ORF">PPROV_001076100</name>
</gene>
<evidence type="ECO:0000256" key="6">
    <source>
        <dbReference type="ARBA" id="ARBA00022723"/>
    </source>
</evidence>
<comment type="catalytic activity">
    <reaction evidence="10 12">
        <text>cytidine(4) in tRNA(Gly)(GCC) + S-adenosyl-L-methionine = 2'-O-methylcytidine(4) in tRNA(Gly)(GCC) + S-adenosyl-L-homocysteine + H(+)</text>
        <dbReference type="Rhea" id="RHEA:43192"/>
        <dbReference type="Rhea" id="RHEA-COMP:10399"/>
        <dbReference type="Rhea" id="RHEA-COMP:10400"/>
        <dbReference type="ChEBI" id="CHEBI:15378"/>
        <dbReference type="ChEBI" id="CHEBI:57856"/>
        <dbReference type="ChEBI" id="CHEBI:59789"/>
        <dbReference type="ChEBI" id="CHEBI:74495"/>
        <dbReference type="ChEBI" id="CHEBI:82748"/>
        <dbReference type="EC" id="2.1.1.225"/>
    </reaction>
</comment>
<dbReference type="GO" id="GO:0030488">
    <property type="term" value="P:tRNA methylation"/>
    <property type="evidence" value="ECO:0007669"/>
    <property type="project" value="InterPro"/>
</dbReference>
<dbReference type="PANTHER" id="PTHR12998:SF0">
    <property type="entry name" value="TRNA:M(4)X MODIFICATION ENZYME TRM13 HOMOLOG"/>
    <property type="match status" value="1"/>
</dbReference>
<feature type="domain" description="CHHC U11-48K-type" evidence="14">
    <location>
        <begin position="114"/>
        <end position="141"/>
    </location>
</feature>
<reference evidence="15" key="1">
    <citation type="submission" date="2020-10" db="EMBL/GenBank/DDBJ databases">
        <title>Unveiling of a novel bifunctional photoreceptor, Dualchrome1, isolated from a cosmopolitan green alga.</title>
        <authorList>
            <person name="Suzuki S."/>
            <person name="Kawachi M."/>
        </authorList>
    </citation>
    <scope>NUCLEOTIDE SEQUENCE</scope>
    <source>
        <strain evidence="15">NIES 2893</strain>
    </source>
</reference>
<dbReference type="AlphaFoldDB" id="A0A830HY63"/>
<feature type="compositionally biased region" description="Basic and acidic residues" evidence="13">
    <location>
        <begin position="31"/>
        <end position="42"/>
    </location>
</feature>
<dbReference type="OrthoDB" id="258806at2759"/>
<keyword evidence="6 12" id="KW-0479">Metal-binding</keyword>
<feature type="region of interest" description="Disordered" evidence="13">
    <location>
        <begin position="80"/>
        <end position="124"/>
    </location>
</feature>
<dbReference type="InterPro" id="IPR039044">
    <property type="entry name" value="Trm13"/>
</dbReference>
<keyword evidence="5 12" id="KW-0819">tRNA processing</keyword>
<dbReference type="Pfam" id="PF11722">
    <property type="entry name" value="zf-TRM13_CCCH"/>
    <property type="match status" value="1"/>
</dbReference>
<evidence type="ECO:0000256" key="11">
    <source>
        <dbReference type="ARBA" id="ARBA00049393"/>
    </source>
</evidence>
<dbReference type="InterPro" id="IPR021721">
    <property type="entry name" value="Znf_CCCH-type_TRM13"/>
</dbReference>
<dbReference type="GO" id="GO:0008270">
    <property type="term" value="F:zinc ion binding"/>
    <property type="evidence" value="ECO:0007669"/>
    <property type="project" value="UniProtKB-KW"/>
</dbReference>
<evidence type="ECO:0000256" key="13">
    <source>
        <dbReference type="SAM" id="MobiDB-lite"/>
    </source>
</evidence>
<evidence type="ECO:0000256" key="8">
    <source>
        <dbReference type="ARBA" id="ARBA00022833"/>
    </source>
</evidence>
<dbReference type="PROSITE" id="PS51800">
    <property type="entry name" value="ZF_CHHC_U11_48K"/>
    <property type="match status" value="1"/>
</dbReference>
<comment type="function">
    <text evidence="12">tRNA methylase which 2'-O-methylates cytidine(4) in tRNA(Pro) and tRNA(Gly)(GCC), and adenosine(4) in tRNA(His).</text>
</comment>
<evidence type="ECO:0000256" key="10">
    <source>
        <dbReference type="ARBA" id="ARBA00048635"/>
    </source>
</evidence>
<dbReference type="PANTHER" id="PTHR12998">
    <property type="entry name" value="TRNA:M(4)X MODIFICATION ENZYME TRM13 HOMOLOG"/>
    <property type="match status" value="1"/>
</dbReference>
<keyword evidence="2 12" id="KW-0489">Methyltransferase</keyword>
<name>A0A830HY63_9CHLO</name>
<dbReference type="Proteomes" id="UP000660262">
    <property type="component" value="Unassembled WGS sequence"/>
</dbReference>
<evidence type="ECO:0000313" key="16">
    <source>
        <dbReference type="Proteomes" id="UP000660262"/>
    </source>
</evidence>
<comment type="catalytic activity">
    <reaction evidence="11 12">
        <text>adenosine(4) in tRNA(His) + S-adenosyl-L-methionine = 2'-O-methyladenosine(4) in tRNA(His) + S-adenosyl-L-homocysteine + H(+)</text>
        <dbReference type="Rhea" id="RHEA:43196"/>
        <dbReference type="Rhea" id="RHEA-COMP:10401"/>
        <dbReference type="Rhea" id="RHEA-COMP:10402"/>
        <dbReference type="ChEBI" id="CHEBI:15378"/>
        <dbReference type="ChEBI" id="CHEBI:57856"/>
        <dbReference type="ChEBI" id="CHEBI:59789"/>
        <dbReference type="ChEBI" id="CHEBI:74411"/>
        <dbReference type="ChEBI" id="CHEBI:74477"/>
        <dbReference type="EC" id="2.1.1.225"/>
    </reaction>
</comment>
<proteinExistence type="inferred from homology"/>
<dbReference type="InterPro" id="IPR007871">
    <property type="entry name" value="Methyltransferase_TRM13"/>
</dbReference>
<evidence type="ECO:0000256" key="4">
    <source>
        <dbReference type="ARBA" id="ARBA00022691"/>
    </source>
</evidence>
<sequence>MDDAASGAAGALLPGGAARCGKSRGGHRRRSPDDARRVEEDARRRREACIRAAVDANTCAFYLPHKNRCCRLAATSDSQYCGAHQSPENDKHEQGTSNSNGQVAERQSKQKRRRVPCPLDPSHTIYEDEVQKHVLVCPSNKHRQEAQPWYRQGINRLGDASKGSGEHQVPTLDDVRVMLRNVEACFAADTSASAAPTEVDVPPEAGRILSTTSTSSQNEPTDARMDAQRLAIASHMRQAGMLPPPCEMAERCYPCVEVGAGRGYLAHACYVLGSRALVLVERRAYRFKAERFMGKQETENISLVRARGDAADVDIGFVLKTQLPPSTQGERVAVCGKHLCGVATDHALVAASRLAETEAPKSAVGVGVGRLSGVAIATCCHHACSYDEFVGVGYLREKIFPPTHMNSVARECGLFECLKRVSSWAVDGSSGQHGGAPQPPTPPILPAKRVAEDEAEAEAECNVRVTAPSTIADVLREVSRELAPARRLELGTMIKWVLDEARRRWCEATLGNGAHANVVKYVSSEVSPENRLLLVKY</sequence>
<protein>
    <recommendedName>
        <fullName evidence="12">tRNA:m(4)X modification enzyme TRM13</fullName>
        <ecNumber evidence="12">2.1.1.225</ecNumber>
    </recommendedName>
</protein>
<comment type="catalytic activity">
    <reaction evidence="9 12">
        <text>cytidine(4) in tRNA(Pro) + S-adenosyl-L-methionine = 2'-O-methylcytidine(4) in tRNA(Pro) + S-adenosyl-L-homocysteine + H(+)</text>
        <dbReference type="Rhea" id="RHEA:32767"/>
        <dbReference type="Rhea" id="RHEA-COMP:10397"/>
        <dbReference type="Rhea" id="RHEA-COMP:10398"/>
        <dbReference type="ChEBI" id="CHEBI:15378"/>
        <dbReference type="ChEBI" id="CHEBI:57856"/>
        <dbReference type="ChEBI" id="CHEBI:59789"/>
        <dbReference type="ChEBI" id="CHEBI:74495"/>
        <dbReference type="ChEBI" id="CHEBI:82748"/>
        <dbReference type="EC" id="2.1.1.225"/>
    </reaction>
</comment>
<comment type="similarity">
    <text evidence="1 12">Belongs to the methyltransferase TRM13 family.</text>
</comment>
<keyword evidence="4 12" id="KW-0949">S-adenosyl-L-methionine</keyword>
<dbReference type="Pfam" id="PF05253">
    <property type="entry name" value="zf-U11-48K"/>
    <property type="match status" value="1"/>
</dbReference>
<keyword evidence="8 12" id="KW-0862">Zinc</keyword>
<evidence type="ECO:0000313" key="15">
    <source>
        <dbReference type="EMBL" id="GHP12034.1"/>
    </source>
</evidence>
<keyword evidence="16" id="KW-1185">Reference proteome</keyword>
<keyword evidence="3 12" id="KW-0808">Transferase</keyword>
<feature type="compositionally biased region" description="Basic residues" evidence="13">
    <location>
        <begin position="21"/>
        <end position="30"/>
    </location>
</feature>
<comment type="caution">
    <text evidence="15">The sequence shown here is derived from an EMBL/GenBank/DDBJ whole genome shotgun (WGS) entry which is preliminary data.</text>
</comment>
<dbReference type="InterPro" id="IPR022776">
    <property type="entry name" value="TRM13/UPF0224_CHHC_Znf_dom"/>
</dbReference>
<dbReference type="EC" id="2.1.1.225" evidence="12"/>
<evidence type="ECO:0000256" key="5">
    <source>
        <dbReference type="ARBA" id="ARBA00022694"/>
    </source>
</evidence>
<dbReference type="Pfam" id="PF05206">
    <property type="entry name" value="TRM13"/>
    <property type="match status" value="1"/>
</dbReference>
<keyword evidence="7 12" id="KW-0863">Zinc-finger</keyword>
<feature type="compositionally biased region" description="Low complexity" evidence="13">
    <location>
        <begin position="1"/>
        <end position="17"/>
    </location>
</feature>
<evidence type="ECO:0000256" key="9">
    <source>
        <dbReference type="ARBA" id="ARBA00048165"/>
    </source>
</evidence>
<evidence type="ECO:0000256" key="12">
    <source>
        <dbReference type="RuleBase" id="RU367103"/>
    </source>
</evidence>
<evidence type="ECO:0000259" key="14">
    <source>
        <dbReference type="PROSITE" id="PS51800"/>
    </source>
</evidence>
<evidence type="ECO:0000256" key="3">
    <source>
        <dbReference type="ARBA" id="ARBA00022679"/>
    </source>
</evidence>
<evidence type="ECO:0000256" key="1">
    <source>
        <dbReference type="ARBA" id="ARBA00005265"/>
    </source>
</evidence>
<dbReference type="EMBL" id="BNJQ01000038">
    <property type="protein sequence ID" value="GHP12034.1"/>
    <property type="molecule type" value="Genomic_DNA"/>
</dbReference>